<gene>
    <name evidence="1" type="ordered locus">SE_2155</name>
</gene>
<dbReference type="Proteomes" id="UP000001411">
    <property type="component" value="Chromosome"/>
</dbReference>
<sequence length="31" mass="3975">MIFHHFQVEKLEIKSNFYHTVYESYIKEWKV</sequence>
<proteinExistence type="predicted"/>
<dbReference type="OrthoDB" id="2395642at2"/>
<dbReference type="HOGENOM" id="CLU_3398632_0_0_9"/>
<evidence type="ECO:0000313" key="1">
    <source>
        <dbReference type="EMBL" id="AAO05797.1"/>
    </source>
</evidence>
<accession>A0A0H2VID7</accession>
<organism evidence="1 2">
    <name type="scientific">Staphylococcus epidermidis (strain ATCC 12228 / FDA PCI 1200)</name>
    <dbReference type="NCBI Taxonomy" id="176280"/>
    <lineage>
        <taxon>Bacteria</taxon>
        <taxon>Bacillati</taxon>
        <taxon>Bacillota</taxon>
        <taxon>Bacilli</taxon>
        <taxon>Bacillales</taxon>
        <taxon>Staphylococcaceae</taxon>
        <taxon>Staphylococcus</taxon>
    </lineage>
</organism>
<evidence type="ECO:0000313" key="2">
    <source>
        <dbReference type="Proteomes" id="UP000001411"/>
    </source>
</evidence>
<dbReference type="KEGG" id="sep:SE_2155"/>
<reference evidence="1 2" key="1">
    <citation type="journal article" date="2003" name="Mol. Microbiol.">
        <title>Genome-based analysis of virulence genes in a non-biofilm-forming Staphylococcus epidermidis strain (ATCC 12228).</title>
        <authorList>
            <person name="Zhang Y.Q."/>
            <person name="Ren S.X."/>
            <person name="Li H.L."/>
            <person name="Wang Y.X."/>
            <person name="Fu G."/>
            <person name="Yang J."/>
            <person name="Qin Z.Q."/>
            <person name="Miao Y.G."/>
            <person name="Wang W.Y."/>
            <person name="Chen R.S."/>
            <person name="Shen Y."/>
            <person name="Chen Z."/>
            <person name="Yuan Z.H."/>
            <person name="Zhao G.P."/>
            <person name="Qu D."/>
            <person name="Danchin A."/>
            <person name="Wen Y.M."/>
        </authorList>
    </citation>
    <scope>NUCLEOTIDE SEQUENCE [LARGE SCALE GENOMIC DNA]</scope>
    <source>
        <strain evidence="2">ATCC 12228 / FDA PCI 1200</strain>
    </source>
</reference>
<protein>
    <submittedName>
        <fullName evidence="1">Uncharacterized protein</fullName>
    </submittedName>
</protein>
<dbReference type="AlphaFoldDB" id="A0A0H2VID7"/>
<dbReference type="EMBL" id="AE015929">
    <property type="protein sequence ID" value="AAO05797.1"/>
    <property type="molecule type" value="Genomic_DNA"/>
</dbReference>
<name>A0A0H2VID7_STAES</name>